<keyword evidence="1" id="KW-0560">Oxidoreductase</keyword>
<reference evidence="4 5" key="1">
    <citation type="submission" date="2020-07" db="EMBL/GenBank/DDBJ databases">
        <authorList>
            <person name="Sun Q."/>
        </authorList>
    </citation>
    <scope>NUCLEOTIDE SEQUENCE [LARGE SCALE GENOMIC DNA]</scope>
    <source>
        <strain evidence="4 5">CGMCC 1.13654</strain>
    </source>
</reference>
<dbReference type="SUPFAM" id="SSF51905">
    <property type="entry name" value="FAD/NAD(P)-binding domain"/>
    <property type="match status" value="1"/>
</dbReference>
<dbReference type="Proteomes" id="UP000570166">
    <property type="component" value="Unassembled WGS sequence"/>
</dbReference>
<proteinExistence type="predicted"/>
<evidence type="ECO:0000313" key="4">
    <source>
        <dbReference type="EMBL" id="MBA2933501.1"/>
    </source>
</evidence>
<dbReference type="GO" id="GO:0004497">
    <property type="term" value="F:monooxygenase activity"/>
    <property type="evidence" value="ECO:0007669"/>
    <property type="project" value="UniProtKB-KW"/>
</dbReference>
<dbReference type="NCBIfam" id="NF005313">
    <property type="entry name" value="PRK06847.1"/>
    <property type="match status" value="1"/>
</dbReference>
<keyword evidence="5" id="KW-1185">Reference proteome</keyword>
<name>A0A838L292_9SPHN</name>
<dbReference type="GO" id="GO:0071949">
    <property type="term" value="F:FAD binding"/>
    <property type="evidence" value="ECO:0007669"/>
    <property type="project" value="InterPro"/>
</dbReference>
<organism evidence="4 5">
    <name type="scientific">Sphingomonas chungangi</name>
    <dbReference type="NCBI Taxonomy" id="2683589"/>
    <lineage>
        <taxon>Bacteria</taxon>
        <taxon>Pseudomonadati</taxon>
        <taxon>Pseudomonadota</taxon>
        <taxon>Alphaproteobacteria</taxon>
        <taxon>Sphingomonadales</taxon>
        <taxon>Sphingomonadaceae</taxon>
        <taxon>Sphingomonas</taxon>
    </lineage>
</organism>
<gene>
    <name evidence="4" type="ORF">HZF05_05265</name>
</gene>
<dbReference type="Gene3D" id="3.50.50.60">
    <property type="entry name" value="FAD/NAD(P)-binding domain"/>
    <property type="match status" value="1"/>
</dbReference>
<feature type="domain" description="FAD-binding" evidence="3">
    <location>
        <begin position="6"/>
        <end position="341"/>
    </location>
</feature>
<evidence type="ECO:0000313" key="5">
    <source>
        <dbReference type="Proteomes" id="UP000570166"/>
    </source>
</evidence>
<dbReference type="EMBL" id="JACEIB010000003">
    <property type="protein sequence ID" value="MBA2933501.1"/>
    <property type="molecule type" value="Genomic_DNA"/>
</dbReference>
<evidence type="ECO:0000256" key="1">
    <source>
        <dbReference type="ARBA" id="ARBA00023002"/>
    </source>
</evidence>
<dbReference type="PANTHER" id="PTHR13789">
    <property type="entry name" value="MONOOXYGENASE"/>
    <property type="match status" value="1"/>
</dbReference>
<dbReference type="InterPro" id="IPR002938">
    <property type="entry name" value="FAD-bd"/>
</dbReference>
<dbReference type="AlphaFoldDB" id="A0A838L292"/>
<evidence type="ECO:0000259" key="3">
    <source>
        <dbReference type="Pfam" id="PF01494"/>
    </source>
</evidence>
<dbReference type="PROSITE" id="PS51257">
    <property type="entry name" value="PROKAR_LIPOPROTEIN"/>
    <property type="match status" value="1"/>
</dbReference>
<dbReference type="InterPro" id="IPR036188">
    <property type="entry name" value="FAD/NAD-bd_sf"/>
</dbReference>
<sequence length="373" mass="39626">MRSGMNVLIVGGGIAGMACAIELAKLDVAVTLIDLDPNWRVYGAGITITGPTFRAFREIGIMEEVIAQGFACRGARTRLADGTLLGEVVEIGLEPGIPYGGGILRPLLHRILADRVRAAGVTVRLGVTIEDVRPGEHDVEVALGDGATARFDLVVGADGINSRTRALLFPDMAPPRFTGQGAWRVLAPRPPELDMIEMYLGYGIKAGVTPVSERELYMFVLTPETDGEIIAQDEQPARLCRALAGFGGAIGTIRDGLGADSPIVYRPLQALLVPKPWHRGRVLLVGDAAHSTTPHLASGAGCAAEDGVVLAQELKARSSVEDALDAFAARRFERCRDVVETSVKLGEMEQAGAPGEEQGRVYTEANMRLAAAI</sequence>
<dbReference type="PANTHER" id="PTHR13789:SF309">
    <property type="entry name" value="PUTATIVE (AFU_ORTHOLOGUE AFUA_6G14510)-RELATED"/>
    <property type="match status" value="1"/>
</dbReference>
<protein>
    <submittedName>
        <fullName evidence="4">FAD-dependent oxidoreductase</fullName>
    </submittedName>
</protein>
<dbReference type="RefSeq" id="WP_160363327.1">
    <property type="nucleotide sequence ID" value="NZ_JACEIB010000003.1"/>
</dbReference>
<comment type="caution">
    <text evidence="4">The sequence shown here is derived from an EMBL/GenBank/DDBJ whole genome shotgun (WGS) entry which is preliminary data.</text>
</comment>
<dbReference type="Pfam" id="PF01494">
    <property type="entry name" value="FAD_binding_3"/>
    <property type="match status" value="1"/>
</dbReference>
<dbReference type="PRINTS" id="PR00420">
    <property type="entry name" value="RNGMNOXGNASE"/>
</dbReference>
<accession>A0A838L292</accession>
<keyword evidence="2" id="KW-0503">Monooxygenase</keyword>
<dbReference type="InterPro" id="IPR050493">
    <property type="entry name" value="FAD-dep_Monooxygenase_BioMet"/>
</dbReference>
<evidence type="ECO:0000256" key="2">
    <source>
        <dbReference type="ARBA" id="ARBA00023033"/>
    </source>
</evidence>